<evidence type="ECO:0000256" key="2">
    <source>
        <dbReference type="ARBA" id="ARBA00022475"/>
    </source>
</evidence>
<dbReference type="InterPro" id="IPR005548">
    <property type="entry name" value="Cell_div_FtsQ/DivIB_C"/>
</dbReference>
<evidence type="ECO:0000256" key="5">
    <source>
        <dbReference type="ARBA" id="ARBA00022692"/>
    </source>
</evidence>
<proteinExistence type="inferred from homology"/>
<name>A0AB94ICQ8_9GAMM</name>
<dbReference type="PANTHER" id="PTHR35851">
    <property type="entry name" value="CELL DIVISION PROTEIN FTSQ"/>
    <property type="match status" value="1"/>
</dbReference>
<evidence type="ECO:0000313" key="12">
    <source>
        <dbReference type="Proteomes" id="UP000506160"/>
    </source>
</evidence>
<comment type="function">
    <text evidence="9">Essential cell division protein. May link together the upstream cell division proteins, which are predominantly cytoplasmic, with the downstream cell division proteins, which are predominantly periplasmic. May control correct divisome assembly.</text>
</comment>
<keyword evidence="4 9" id="KW-0132">Cell division</keyword>
<evidence type="ECO:0000259" key="10">
    <source>
        <dbReference type="PROSITE" id="PS51779"/>
    </source>
</evidence>
<comment type="subunit">
    <text evidence="9">Part of a complex composed of FtsB, FtsL and FtsQ.</text>
</comment>
<reference evidence="11 12" key="1">
    <citation type="journal article" date="2014" name="Appl. Environ. Microbiol.">
        <title>Genomic features of a bumble bee symbiont reflect its host environment.</title>
        <authorList>
            <person name="Martinson V.G."/>
            <person name="Magoc T."/>
            <person name="Koch H."/>
            <person name="Salzberg S.L."/>
            <person name="Moran N.A."/>
        </authorList>
    </citation>
    <scope>NUCLEOTIDE SEQUENCE [LARGE SCALE GENOMIC DNA]</scope>
    <source>
        <strain evidence="11 12">Bimp</strain>
    </source>
</reference>
<dbReference type="AlphaFoldDB" id="A0AB94ICQ8"/>
<comment type="subcellular location">
    <subcellularLocation>
        <location evidence="9">Cell inner membrane</location>
        <topology evidence="9">Single-pass type II membrane protein</topology>
    </subcellularLocation>
    <subcellularLocation>
        <location evidence="1">Membrane</location>
    </subcellularLocation>
    <text evidence="9">Localizes to the division septum.</text>
</comment>
<feature type="transmembrane region" description="Helical" evidence="9">
    <location>
        <begin position="27"/>
        <end position="51"/>
    </location>
</feature>
<dbReference type="Pfam" id="PF08478">
    <property type="entry name" value="POTRA_1"/>
    <property type="match status" value="1"/>
</dbReference>
<keyword evidence="8 9" id="KW-0131">Cell cycle</keyword>
<protein>
    <recommendedName>
        <fullName evidence="9">Cell division protein FtsQ</fullName>
    </recommendedName>
</protein>
<keyword evidence="3 9" id="KW-0997">Cell inner membrane</keyword>
<dbReference type="EMBL" id="AWGA01000051">
    <property type="protein sequence ID" value="TEA27208.1"/>
    <property type="molecule type" value="Genomic_DNA"/>
</dbReference>
<keyword evidence="7 9" id="KW-0472">Membrane</keyword>
<evidence type="ECO:0000313" key="11">
    <source>
        <dbReference type="EMBL" id="TEA27208.1"/>
    </source>
</evidence>
<evidence type="ECO:0000256" key="3">
    <source>
        <dbReference type="ARBA" id="ARBA00022519"/>
    </source>
</evidence>
<keyword evidence="12" id="KW-1185">Reference proteome</keyword>
<keyword evidence="5 9" id="KW-0812">Transmembrane</keyword>
<dbReference type="PROSITE" id="PS51779">
    <property type="entry name" value="POTRA"/>
    <property type="match status" value="1"/>
</dbReference>
<dbReference type="GO" id="GO:0043093">
    <property type="term" value="P:FtsZ-dependent cytokinesis"/>
    <property type="evidence" value="ECO:0007669"/>
    <property type="project" value="UniProtKB-UniRule"/>
</dbReference>
<keyword evidence="6 9" id="KW-1133">Transmembrane helix</keyword>
<evidence type="ECO:0000256" key="4">
    <source>
        <dbReference type="ARBA" id="ARBA00022618"/>
    </source>
</evidence>
<organism evidence="11 12">
    <name type="scientific">Candidatus Schmidhempelia bombi str. Bimp</name>
    <dbReference type="NCBI Taxonomy" id="1387197"/>
    <lineage>
        <taxon>Bacteria</taxon>
        <taxon>Pseudomonadati</taxon>
        <taxon>Pseudomonadota</taxon>
        <taxon>Gammaproteobacteria</taxon>
        <taxon>Orbales</taxon>
        <taxon>Orbaceae</taxon>
        <taxon>Candidatus Schmidhempelia</taxon>
    </lineage>
</organism>
<evidence type="ECO:0000256" key="1">
    <source>
        <dbReference type="ARBA" id="ARBA00004370"/>
    </source>
</evidence>
<comment type="caution">
    <text evidence="11">The sequence shown here is derived from an EMBL/GenBank/DDBJ whole genome shotgun (WGS) entry which is preliminary data.</text>
</comment>
<dbReference type="GO" id="GO:0032153">
    <property type="term" value="C:cell division site"/>
    <property type="evidence" value="ECO:0007669"/>
    <property type="project" value="UniProtKB-UniRule"/>
</dbReference>
<evidence type="ECO:0000256" key="9">
    <source>
        <dbReference type="HAMAP-Rule" id="MF_00911"/>
    </source>
</evidence>
<sequence>MKKIRQAEPKKNLTKKRAWLFHTREQFIGFIFFLVIIGVSFWIVNTLLNWMNNPEQAVLSQLSVTGDRQYTTDDDIREAVLALGLPDTFIGQDVDAIRQEVLRIPWIKQVSVRKQWPDKLIINVVEYRPVAYWNDAFLLDEQGLLFSLPQNRITNKSLPSLYGPENTEGNVLAMYQHLKQLLYRQLLVDHTLLVIHSINVNERYSWTLKLKPCIQIANNATANQLICENEQYMKVILGREQIEHRLNRFILLYPKIKAQTASDEIIDVVDLRYNNGASVQRNKLSNYRK</sequence>
<gene>
    <name evidence="9" type="primary">ftsQ</name>
    <name evidence="11" type="ORF">O970_04940</name>
</gene>
<evidence type="ECO:0000256" key="6">
    <source>
        <dbReference type="ARBA" id="ARBA00022989"/>
    </source>
</evidence>
<dbReference type="GO" id="GO:0005886">
    <property type="term" value="C:plasma membrane"/>
    <property type="evidence" value="ECO:0007669"/>
    <property type="project" value="UniProtKB-SubCell"/>
</dbReference>
<keyword evidence="2 9" id="KW-1003">Cell membrane</keyword>
<accession>A0AB94ICQ8</accession>
<evidence type="ECO:0000256" key="7">
    <source>
        <dbReference type="ARBA" id="ARBA00023136"/>
    </source>
</evidence>
<dbReference type="InterPro" id="IPR013685">
    <property type="entry name" value="POTRA_FtsQ_type"/>
</dbReference>
<dbReference type="Gene3D" id="3.10.20.310">
    <property type="entry name" value="membrane protein fhac"/>
    <property type="match status" value="1"/>
</dbReference>
<dbReference type="RefSeq" id="WP_130575726.1">
    <property type="nucleotide sequence ID" value="NZ_AWGA01000051.1"/>
</dbReference>
<dbReference type="InterPro" id="IPR034746">
    <property type="entry name" value="POTRA"/>
</dbReference>
<feature type="domain" description="POTRA" evidence="10">
    <location>
        <begin position="57"/>
        <end position="127"/>
    </location>
</feature>
<dbReference type="GO" id="GO:0090529">
    <property type="term" value="P:cell septum assembly"/>
    <property type="evidence" value="ECO:0007669"/>
    <property type="project" value="InterPro"/>
</dbReference>
<dbReference type="InterPro" id="IPR045335">
    <property type="entry name" value="FtsQ_C_sf"/>
</dbReference>
<dbReference type="PANTHER" id="PTHR35851:SF1">
    <property type="entry name" value="CELL DIVISION PROTEIN FTSQ"/>
    <property type="match status" value="1"/>
</dbReference>
<dbReference type="InterPro" id="IPR026579">
    <property type="entry name" value="FtsQ"/>
</dbReference>
<dbReference type="Gene3D" id="3.40.50.11690">
    <property type="entry name" value="Cell division protein FtsQ/DivIB"/>
    <property type="match status" value="1"/>
</dbReference>
<dbReference type="Proteomes" id="UP000506160">
    <property type="component" value="Unassembled WGS sequence"/>
</dbReference>
<dbReference type="Pfam" id="PF03799">
    <property type="entry name" value="FtsQ_DivIB_C"/>
    <property type="match status" value="1"/>
</dbReference>
<evidence type="ECO:0000256" key="8">
    <source>
        <dbReference type="ARBA" id="ARBA00023306"/>
    </source>
</evidence>
<comment type="similarity">
    <text evidence="9">Belongs to the FtsQ/DivIB family. FtsQ subfamily.</text>
</comment>
<dbReference type="HAMAP" id="MF_00911">
    <property type="entry name" value="FtsQ_subfam"/>
    <property type="match status" value="1"/>
</dbReference>